<sequence length="258" mass="29752">MTKKIPYEQIEKALSASDVTACEKLYSNYFSWFTLVADLHEAACQYKNKIDALKPASFTIQYYYAESAISGSEGKLRIGKEELNKSFSEAVILHFTNTYHFDVKEYPKSAISDELIDSCRPMVEHIIHELGDNFLAVGKDQVYRKFRNNFWRIRTQPVLKGNLVKLPTYGTSVARLSTLLHALSLYITGSVVLTDECKELKEEWKIRVDTGHCYTLDQLMTIKFYANSRVDLNFQTPERAWEFFDCFDLENPPAAYIS</sequence>
<organism evidence="1 2">
    <name type="scientific">Chitinophaga rhizophila</name>
    <dbReference type="NCBI Taxonomy" id="2866212"/>
    <lineage>
        <taxon>Bacteria</taxon>
        <taxon>Pseudomonadati</taxon>
        <taxon>Bacteroidota</taxon>
        <taxon>Chitinophagia</taxon>
        <taxon>Chitinophagales</taxon>
        <taxon>Chitinophagaceae</taxon>
        <taxon>Chitinophaga</taxon>
    </lineage>
</organism>
<evidence type="ECO:0000313" key="2">
    <source>
        <dbReference type="Proteomes" id="UP000812961"/>
    </source>
</evidence>
<evidence type="ECO:0000313" key="1">
    <source>
        <dbReference type="EMBL" id="MBW8683497.1"/>
    </source>
</evidence>
<dbReference type="RefSeq" id="WP_220248717.1">
    <property type="nucleotide sequence ID" value="NZ_JAICCF010000001.1"/>
</dbReference>
<protein>
    <recommendedName>
        <fullName evidence="3">HEPN AbiU2-like domain-containing protein</fullName>
    </recommendedName>
</protein>
<evidence type="ECO:0008006" key="3">
    <source>
        <dbReference type="Google" id="ProtNLM"/>
    </source>
</evidence>
<proteinExistence type="predicted"/>
<dbReference type="EMBL" id="JAICCF010000001">
    <property type="protein sequence ID" value="MBW8683497.1"/>
    <property type="molecule type" value="Genomic_DNA"/>
</dbReference>
<accession>A0ABS7G763</accession>
<reference evidence="1 2" key="1">
    <citation type="submission" date="2021-08" db="EMBL/GenBank/DDBJ databases">
        <title>The genome sequence of Chitinophaga sp. B61.</title>
        <authorList>
            <person name="Zhang X."/>
        </authorList>
    </citation>
    <scope>NUCLEOTIDE SEQUENCE [LARGE SCALE GENOMIC DNA]</scope>
    <source>
        <strain evidence="1 2">B61</strain>
    </source>
</reference>
<gene>
    <name evidence="1" type="ORF">K1Y79_04045</name>
</gene>
<keyword evidence="2" id="KW-1185">Reference proteome</keyword>
<comment type="caution">
    <text evidence="1">The sequence shown here is derived from an EMBL/GenBank/DDBJ whole genome shotgun (WGS) entry which is preliminary data.</text>
</comment>
<name>A0ABS7G763_9BACT</name>
<dbReference type="Proteomes" id="UP000812961">
    <property type="component" value="Unassembled WGS sequence"/>
</dbReference>